<dbReference type="Gene3D" id="2.160.20.10">
    <property type="entry name" value="Single-stranded right-handed beta-helix, Pectin lyase-like"/>
    <property type="match status" value="1"/>
</dbReference>
<sequence length="187" mass="20675">RECGYAIWAAYGAHVNITGFTIQNGTCGVVLWDELSNVYGNVIKDNIHDGIYMEHPECENNVIYGNTIIDNGQNGIHLDGVYDNIISRNNIRGNNLTGISLVFSADDNIISGNNIENNGFDGICLDASNTNIIYGNNITDNRAYGIHTKFKSKNNSIFYNNFINNSINAFIFKSPGSPNDIWHSGYP</sequence>
<dbReference type="InterPro" id="IPR006626">
    <property type="entry name" value="PbH1"/>
</dbReference>
<proteinExistence type="predicted"/>
<dbReference type="InterPro" id="IPR011050">
    <property type="entry name" value="Pectin_lyase_fold/virulence"/>
</dbReference>
<dbReference type="EMBL" id="BARV01039434">
    <property type="protein sequence ID" value="GAI57080.1"/>
    <property type="molecule type" value="Genomic_DNA"/>
</dbReference>
<evidence type="ECO:0000313" key="2">
    <source>
        <dbReference type="EMBL" id="GAI57080.1"/>
    </source>
</evidence>
<evidence type="ECO:0000259" key="1">
    <source>
        <dbReference type="Pfam" id="PF05048"/>
    </source>
</evidence>
<dbReference type="InterPro" id="IPR022441">
    <property type="entry name" value="Para_beta_helix_rpt-2"/>
</dbReference>
<dbReference type="NCBIfam" id="TIGR03804">
    <property type="entry name" value="para_beta_helix"/>
    <property type="match status" value="3"/>
</dbReference>
<comment type="caution">
    <text evidence="2">The sequence shown here is derived from an EMBL/GenBank/DDBJ whole genome shotgun (WGS) entry which is preliminary data.</text>
</comment>
<dbReference type="Pfam" id="PF05048">
    <property type="entry name" value="NosD"/>
    <property type="match status" value="1"/>
</dbReference>
<feature type="non-terminal residue" evidence="2">
    <location>
        <position position="187"/>
    </location>
</feature>
<gene>
    <name evidence="2" type="ORF">S06H3_60448</name>
</gene>
<organism evidence="2">
    <name type="scientific">marine sediment metagenome</name>
    <dbReference type="NCBI Taxonomy" id="412755"/>
    <lineage>
        <taxon>unclassified sequences</taxon>
        <taxon>metagenomes</taxon>
        <taxon>ecological metagenomes</taxon>
    </lineage>
</organism>
<reference evidence="2" key="1">
    <citation type="journal article" date="2014" name="Front. Microbiol.">
        <title>High frequency of phylogenetically diverse reductive dehalogenase-homologous genes in deep subseafloor sedimentary metagenomes.</title>
        <authorList>
            <person name="Kawai M."/>
            <person name="Futagami T."/>
            <person name="Toyoda A."/>
            <person name="Takaki Y."/>
            <person name="Nishi S."/>
            <person name="Hori S."/>
            <person name="Arai W."/>
            <person name="Tsubouchi T."/>
            <person name="Morono Y."/>
            <person name="Uchiyama I."/>
            <person name="Ito T."/>
            <person name="Fujiyama A."/>
            <person name="Inagaki F."/>
            <person name="Takami H."/>
        </authorList>
    </citation>
    <scope>NUCLEOTIDE SEQUENCE</scope>
    <source>
        <strain evidence="2">Expedition CK06-06</strain>
    </source>
</reference>
<dbReference type="SUPFAM" id="SSF51126">
    <property type="entry name" value="Pectin lyase-like"/>
    <property type="match status" value="1"/>
</dbReference>
<dbReference type="InterPro" id="IPR012334">
    <property type="entry name" value="Pectin_lyas_fold"/>
</dbReference>
<name>X1R1V4_9ZZZZ</name>
<feature type="non-terminal residue" evidence="2">
    <location>
        <position position="1"/>
    </location>
</feature>
<dbReference type="AlphaFoldDB" id="X1R1V4"/>
<feature type="domain" description="Periplasmic copper-binding protein NosD beta helix" evidence="1">
    <location>
        <begin position="4"/>
        <end position="142"/>
    </location>
</feature>
<protein>
    <recommendedName>
        <fullName evidence="1">Periplasmic copper-binding protein NosD beta helix domain-containing protein</fullName>
    </recommendedName>
</protein>
<accession>X1R1V4</accession>
<dbReference type="InterPro" id="IPR007742">
    <property type="entry name" value="NosD_dom"/>
</dbReference>
<dbReference type="SMART" id="SM00710">
    <property type="entry name" value="PbH1"/>
    <property type="match status" value="6"/>
</dbReference>